<organism evidence="10 11">
    <name type="scientific">Saccharomycodes ludwigii</name>
    <dbReference type="NCBI Taxonomy" id="36035"/>
    <lineage>
        <taxon>Eukaryota</taxon>
        <taxon>Fungi</taxon>
        <taxon>Dikarya</taxon>
        <taxon>Ascomycota</taxon>
        <taxon>Saccharomycotina</taxon>
        <taxon>Saccharomycetes</taxon>
        <taxon>Saccharomycodales</taxon>
        <taxon>Saccharomycodaceae</taxon>
        <taxon>Saccharomycodes</taxon>
    </lineage>
</organism>
<keyword evidence="11" id="KW-1185">Reference proteome</keyword>
<evidence type="ECO:0000256" key="3">
    <source>
        <dbReference type="ARBA" id="ARBA00022737"/>
    </source>
</evidence>
<evidence type="ECO:0000256" key="6">
    <source>
        <dbReference type="ARBA" id="ARBA00023242"/>
    </source>
</evidence>
<dbReference type="EMBL" id="UFAJ01000565">
    <property type="protein sequence ID" value="SSD61089.1"/>
    <property type="molecule type" value="Genomic_DNA"/>
</dbReference>
<gene>
    <name evidence="10" type="ORF">SCODWIG_02850</name>
</gene>
<accession>A0A376B945</accession>
<name>A0A376B945_9ASCO</name>
<dbReference type="PROSITE" id="PS00028">
    <property type="entry name" value="ZINC_FINGER_C2H2_1"/>
    <property type="match status" value="1"/>
</dbReference>
<dbReference type="GO" id="GO:0000981">
    <property type="term" value="F:DNA-binding transcription factor activity, RNA polymerase II-specific"/>
    <property type="evidence" value="ECO:0007669"/>
    <property type="project" value="InterPro"/>
</dbReference>
<evidence type="ECO:0000256" key="2">
    <source>
        <dbReference type="ARBA" id="ARBA00022723"/>
    </source>
</evidence>
<dbReference type="GO" id="GO:0005634">
    <property type="term" value="C:nucleus"/>
    <property type="evidence" value="ECO:0007669"/>
    <property type="project" value="UniProtKB-SubCell"/>
</dbReference>
<reference evidence="11" key="1">
    <citation type="submission" date="2018-06" db="EMBL/GenBank/DDBJ databases">
        <authorList>
            <person name="Guldener U."/>
        </authorList>
    </citation>
    <scope>NUCLEOTIDE SEQUENCE [LARGE SCALE GENOMIC DNA]</scope>
    <source>
        <strain evidence="11">UTAD17</strain>
    </source>
</reference>
<keyword evidence="3" id="KW-0677">Repeat</keyword>
<dbReference type="InterPro" id="IPR036236">
    <property type="entry name" value="Znf_C2H2_sf"/>
</dbReference>
<dbReference type="GO" id="GO:0000978">
    <property type="term" value="F:RNA polymerase II cis-regulatory region sequence-specific DNA binding"/>
    <property type="evidence" value="ECO:0007669"/>
    <property type="project" value="InterPro"/>
</dbReference>
<keyword evidence="6" id="KW-0539">Nucleus</keyword>
<evidence type="ECO:0000256" key="7">
    <source>
        <dbReference type="PROSITE-ProRule" id="PRU00042"/>
    </source>
</evidence>
<dbReference type="Proteomes" id="UP000262825">
    <property type="component" value="Unassembled WGS sequence"/>
</dbReference>
<evidence type="ECO:0000256" key="1">
    <source>
        <dbReference type="ARBA" id="ARBA00004123"/>
    </source>
</evidence>
<feature type="region of interest" description="Disordered" evidence="8">
    <location>
        <begin position="1"/>
        <end position="23"/>
    </location>
</feature>
<keyword evidence="4 7" id="KW-0863">Zinc-finger</keyword>
<feature type="domain" description="C2H2-type" evidence="9">
    <location>
        <begin position="33"/>
        <end position="60"/>
    </location>
</feature>
<dbReference type="SMART" id="SM00355">
    <property type="entry name" value="ZnF_C2H2"/>
    <property type="match status" value="2"/>
</dbReference>
<dbReference type="AlphaFoldDB" id="A0A376B945"/>
<evidence type="ECO:0000313" key="10">
    <source>
        <dbReference type="EMBL" id="SSD61089.1"/>
    </source>
</evidence>
<dbReference type="Pfam" id="PF00096">
    <property type="entry name" value="zf-C2H2"/>
    <property type="match status" value="1"/>
</dbReference>
<evidence type="ECO:0000256" key="5">
    <source>
        <dbReference type="ARBA" id="ARBA00022833"/>
    </source>
</evidence>
<dbReference type="GO" id="GO:0008270">
    <property type="term" value="F:zinc ion binding"/>
    <property type="evidence" value="ECO:0007669"/>
    <property type="project" value="UniProtKB-KW"/>
</dbReference>
<feature type="domain" description="C2H2-type" evidence="9">
    <location>
        <begin position="61"/>
        <end position="89"/>
    </location>
</feature>
<dbReference type="PANTHER" id="PTHR40626:SF13">
    <property type="entry name" value="RESPIRATION FACTOR 2-RELATED"/>
    <property type="match status" value="1"/>
</dbReference>
<dbReference type="PANTHER" id="PTHR40626">
    <property type="entry name" value="MIP31509P"/>
    <property type="match status" value="1"/>
</dbReference>
<dbReference type="Gene3D" id="3.30.160.60">
    <property type="entry name" value="Classic Zinc Finger"/>
    <property type="match status" value="1"/>
</dbReference>
<proteinExistence type="predicted"/>
<dbReference type="PROSITE" id="PS50157">
    <property type="entry name" value="ZINC_FINGER_C2H2_2"/>
    <property type="match status" value="2"/>
</dbReference>
<evidence type="ECO:0000256" key="8">
    <source>
        <dbReference type="SAM" id="MobiDB-lite"/>
    </source>
</evidence>
<protein>
    <recommendedName>
        <fullName evidence="9">C2H2-type domain-containing protein</fullName>
    </recommendedName>
</protein>
<dbReference type="VEuPathDB" id="FungiDB:SCODWIG_02850"/>
<dbReference type="InterPro" id="IPR013087">
    <property type="entry name" value="Znf_C2H2_type"/>
</dbReference>
<evidence type="ECO:0000259" key="9">
    <source>
        <dbReference type="PROSITE" id="PS50157"/>
    </source>
</evidence>
<sequence length="171" mass="19931">MSLKRKTKITKSQKNNKYVKKQEQQEDQSLQTWNCKVCDKCFVRYSWLKRHELSHASDKKFHCVYCNSKHKRKDNLLQHLRIKHPGELLSEIENQMILEKCSSVEILNFKAASKNLLAIASSNTKIDTNPSLVNNKENVIRILVANGLLKKDFLRKVSNALISHKEHPINH</sequence>
<evidence type="ECO:0000313" key="11">
    <source>
        <dbReference type="Proteomes" id="UP000262825"/>
    </source>
</evidence>
<evidence type="ECO:0000256" key="4">
    <source>
        <dbReference type="ARBA" id="ARBA00022771"/>
    </source>
</evidence>
<keyword evidence="2" id="KW-0479">Metal-binding</keyword>
<dbReference type="GO" id="GO:0000785">
    <property type="term" value="C:chromatin"/>
    <property type="evidence" value="ECO:0007669"/>
    <property type="project" value="TreeGrafter"/>
</dbReference>
<keyword evidence="5" id="KW-0862">Zinc</keyword>
<dbReference type="InterPro" id="IPR051059">
    <property type="entry name" value="VerF-like"/>
</dbReference>
<comment type="subcellular location">
    <subcellularLocation>
        <location evidence="1">Nucleus</location>
    </subcellularLocation>
</comment>
<feature type="compositionally biased region" description="Basic residues" evidence="8">
    <location>
        <begin position="1"/>
        <end position="11"/>
    </location>
</feature>
<dbReference type="SUPFAM" id="SSF57667">
    <property type="entry name" value="beta-beta-alpha zinc fingers"/>
    <property type="match status" value="1"/>
</dbReference>